<feature type="short sequence motif" description="'HIGH' region" evidence="15">
    <location>
        <begin position="47"/>
        <end position="57"/>
    </location>
</feature>
<dbReference type="Pfam" id="PF08264">
    <property type="entry name" value="Anticodon_1"/>
    <property type="match status" value="1"/>
</dbReference>
<evidence type="ECO:0000256" key="15">
    <source>
        <dbReference type="HAMAP-Rule" id="MF_02003"/>
    </source>
</evidence>
<dbReference type="Proteomes" id="UP000245202">
    <property type="component" value="Unassembled WGS sequence"/>
</dbReference>
<dbReference type="Pfam" id="PF19302">
    <property type="entry name" value="DUF5915"/>
    <property type="match status" value="1"/>
</dbReference>
<dbReference type="InterPro" id="IPR001412">
    <property type="entry name" value="aa-tRNA-synth_I_CS"/>
</dbReference>
<dbReference type="Pfam" id="PF00133">
    <property type="entry name" value="tRNA-synt_1"/>
    <property type="match status" value="1"/>
</dbReference>
<dbReference type="Gene3D" id="3.40.50.620">
    <property type="entry name" value="HUPs"/>
    <property type="match status" value="2"/>
</dbReference>
<feature type="domain" description="Aminoacyl-tRNA synthetase class Ia" evidence="16">
    <location>
        <begin position="17"/>
        <end position="621"/>
    </location>
</feature>
<protein>
    <recommendedName>
        <fullName evidence="15">Isoleucine--tRNA ligase</fullName>
        <ecNumber evidence="15">6.1.1.5</ecNumber>
    </recommendedName>
    <alternativeName>
        <fullName evidence="15">Isoleucyl-tRNA synthetase</fullName>
        <shortName evidence="15">IleRS</shortName>
    </alternativeName>
</protein>
<dbReference type="GO" id="GO:0004822">
    <property type="term" value="F:isoleucine-tRNA ligase activity"/>
    <property type="evidence" value="ECO:0007669"/>
    <property type="project" value="UniProtKB-UniRule"/>
</dbReference>
<evidence type="ECO:0000256" key="7">
    <source>
        <dbReference type="ARBA" id="ARBA00022723"/>
    </source>
</evidence>
<dbReference type="EC" id="6.1.1.5" evidence="15"/>
<keyword evidence="11 15" id="KW-0648">Protein biosynthesis</keyword>
<dbReference type="PRINTS" id="PR00984">
    <property type="entry name" value="TRNASYNTHILE"/>
</dbReference>
<evidence type="ECO:0000256" key="8">
    <source>
        <dbReference type="ARBA" id="ARBA00022741"/>
    </source>
</evidence>
<dbReference type="GO" id="GO:0002161">
    <property type="term" value="F:aminoacyl-tRNA deacylase activity"/>
    <property type="evidence" value="ECO:0007669"/>
    <property type="project" value="InterPro"/>
</dbReference>
<dbReference type="InterPro" id="IPR009008">
    <property type="entry name" value="Val/Leu/Ile-tRNA-synth_edit"/>
</dbReference>
<dbReference type="FunFam" id="3.40.50.620:FF:000063">
    <property type="entry name" value="Isoleucine--tRNA ligase"/>
    <property type="match status" value="1"/>
</dbReference>
<name>A0A2R5EQX5_9BACL</name>
<dbReference type="InterPro" id="IPR002301">
    <property type="entry name" value="Ile-tRNA-ligase"/>
</dbReference>
<dbReference type="SUPFAM" id="SSF47323">
    <property type="entry name" value="Anticodon-binding domain of a subclass of class I aminoacyl-tRNA synthetases"/>
    <property type="match status" value="1"/>
</dbReference>
<evidence type="ECO:0000313" key="19">
    <source>
        <dbReference type="Proteomes" id="UP000245202"/>
    </source>
</evidence>
<dbReference type="GO" id="GO:0005737">
    <property type="term" value="C:cytoplasm"/>
    <property type="evidence" value="ECO:0007669"/>
    <property type="project" value="UniProtKB-SubCell"/>
</dbReference>
<proteinExistence type="inferred from homology"/>
<dbReference type="PANTHER" id="PTHR42780:SF1">
    <property type="entry name" value="ISOLEUCINE--TRNA LIGASE, CYTOPLASMIC"/>
    <property type="match status" value="1"/>
</dbReference>
<keyword evidence="8 15" id="KW-0547">Nucleotide-binding</keyword>
<keyword evidence="9 15" id="KW-0862">Zinc</keyword>
<comment type="subcellular location">
    <subcellularLocation>
        <location evidence="2 15">Cytoplasm</location>
    </subcellularLocation>
</comment>
<evidence type="ECO:0000256" key="2">
    <source>
        <dbReference type="ARBA" id="ARBA00004496"/>
    </source>
</evidence>
<dbReference type="InterPro" id="IPR023586">
    <property type="entry name" value="Ile-tRNA-ligase_type2"/>
</dbReference>
<evidence type="ECO:0000256" key="4">
    <source>
        <dbReference type="ARBA" id="ARBA00011245"/>
    </source>
</evidence>
<evidence type="ECO:0000256" key="1">
    <source>
        <dbReference type="ARBA" id="ARBA00001947"/>
    </source>
</evidence>
<dbReference type="PROSITE" id="PS00178">
    <property type="entry name" value="AA_TRNA_LIGASE_I"/>
    <property type="match status" value="1"/>
</dbReference>
<dbReference type="PANTHER" id="PTHR42780">
    <property type="entry name" value="SOLEUCYL-TRNA SYNTHETASE"/>
    <property type="match status" value="1"/>
</dbReference>
<evidence type="ECO:0000256" key="6">
    <source>
        <dbReference type="ARBA" id="ARBA00022598"/>
    </source>
</evidence>
<evidence type="ECO:0000259" key="17">
    <source>
        <dbReference type="Pfam" id="PF08264"/>
    </source>
</evidence>
<dbReference type="InterPro" id="IPR009080">
    <property type="entry name" value="tRNAsynth_Ia_anticodon-bd"/>
</dbReference>
<dbReference type="InterPro" id="IPR014729">
    <property type="entry name" value="Rossmann-like_a/b/a_fold"/>
</dbReference>
<reference evidence="18 19" key="1">
    <citation type="submission" date="2017-08" db="EMBL/GenBank/DDBJ databases">
        <title>Substantial Increase in Enzyme Production by Combined Drug-Resistance Mutations in Paenibacillus agaridevorans.</title>
        <authorList>
            <person name="Tanaka Y."/>
            <person name="Funane K."/>
            <person name="Hosaka T."/>
            <person name="Shiwa Y."/>
            <person name="Fujita N."/>
            <person name="Miyazaki T."/>
            <person name="Yoshikawa H."/>
            <person name="Murakami K."/>
            <person name="Kasahara K."/>
            <person name="Inaoka T."/>
            <person name="Hiraga Y."/>
            <person name="Ochi K."/>
        </authorList>
    </citation>
    <scope>NUCLEOTIDE SEQUENCE [LARGE SCALE GENOMIC DNA]</scope>
    <source>
        <strain evidence="18 19">T-3040</strain>
    </source>
</reference>
<comment type="subunit">
    <text evidence="4 15">Monomer.</text>
</comment>
<comment type="caution">
    <text evidence="18">The sequence shown here is derived from an EMBL/GenBank/DDBJ whole genome shotgun (WGS) entry which is preliminary data.</text>
</comment>
<comment type="similarity">
    <text evidence="3 15">Belongs to the class-I aminoacyl-tRNA synthetase family. IleS type 2 subfamily.</text>
</comment>
<dbReference type="GO" id="GO:0000049">
    <property type="term" value="F:tRNA binding"/>
    <property type="evidence" value="ECO:0007669"/>
    <property type="project" value="InterPro"/>
</dbReference>
<dbReference type="CDD" id="cd00818">
    <property type="entry name" value="IleRS_core"/>
    <property type="match status" value="1"/>
</dbReference>
<sequence length="1030" mass="115652">MQRVDVKERARSRELRVLAQWKEEDTFRKSIENRAGKPNFVFYEGPPTANGAPHIGHVLGRVIKDFICRYKTMSGYRVVRKAGWDTHGLPVELGVEKQLGISGKQEIENYGVEAFVKKCKDSVFEYEKQWRELTEGIAYWTDLDNPYITLKNEYIESVWHILSTIHKKGLLYRGHRVSPYCPCCQTTLSSHEVAQGYEDVKDLSATAKFKLQDSGEFILAWTTTPWTLPANVALAVNAELDYVRASKDGEVYIVAAALAESVLKENFEILSTVKGAELVGRSYEPPFRYVPIEKGHIVIAGDFVSDTSGTGIVHIAPAHGEDDYKVARASGISMLSVVNNAGRYVDEVTDLAGRFVKDCDVDIVKMLSEKGLLYSKERYEHSYPFCWRCKSPLLYYATESWFIETTAVKDQLIANNSKVDWYPGHIREGRFGKFLEDLVDWNISRNRYWGTPLNVWVCEETGQQYAPDSIADLRARAVGEVPEDIELHKPYVDDILLKSPFAEGAVMRRTPEVIDVWFDSGSMPFAQQHHPFGDEATFEEQYPADIICEGIDQTRGWFFSLLAVSTLYNGKAPYKAVISTGHILDENGQKMSKSKGNVIDPWEIINEYGTDAFRWALLADSAPWNSKRFSRGIVGEAKSKVIDTIVNTHAFYALYATIDGFDPAQHKSGRSDNKLDRWITSRMNSLIAQVSKGLDSNDFLNPAKAIENFVDELSNWYIRRSRDRFWGSGLSADKIAAYTTLRDVLMTLSRLIAPYAPLLADDVYRNLGGEDSVHLAEFPSADESLIDAALERDMDSAKQIVELARNVRNETSIKTRQPLSELIVSLDRDFAIAEYEEIIKDEINVKAITVQTSDSGFVDFTLKLNLKVAGKKYGKYVGPIQASLKAMTPEDTRAVVNGGGYSFSTDDGESLEISIDELLVEKQAKSGFASASDSGVTVALNTDITPELEQEGWVREVIRAVQDTRKKLDLPIEKRIDLVLDAEPTLQEALRTFENVLNENVLLQSLSFGVAESMDRVSLGDKEIGIFIKG</sequence>
<keyword evidence="19" id="KW-1185">Reference proteome</keyword>
<organism evidence="18 19">
    <name type="scientific">Paenibacillus agaridevorans</name>
    <dbReference type="NCBI Taxonomy" id="171404"/>
    <lineage>
        <taxon>Bacteria</taxon>
        <taxon>Bacillati</taxon>
        <taxon>Bacillota</taxon>
        <taxon>Bacilli</taxon>
        <taxon>Bacillales</taxon>
        <taxon>Paenibacillaceae</taxon>
        <taxon>Paenibacillus</taxon>
    </lineage>
</organism>
<dbReference type="AlphaFoldDB" id="A0A2R5EQX5"/>
<dbReference type="HAMAP" id="MF_02003">
    <property type="entry name" value="Ile_tRNA_synth_type2"/>
    <property type="match status" value="1"/>
</dbReference>
<keyword evidence="6 15" id="KW-0436">Ligase</keyword>
<evidence type="ECO:0000256" key="9">
    <source>
        <dbReference type="ARBA" id="ARBA00022833"/>
    </source>
</evidence>
<keyword evidence="10 15" id="KW-0067">ATP-binding</keyword>
<evidence type="ECO:0000256" key="3">
    <source>
        <dbReference type="ARBA" id="ARBA00007078"/>
    </source>
</evidence>
<evidence type="ECO:0000259" key="16">
    <source>
        <dbReference type="Pfam" id="PF00133"/>
    </source>
</evidence>
<dbReference type="FunFam" id="3.40.50.620:FF:000075">
    <property type="entry name" value="Isoleucine--tRNA ligase"/>
    <property type="match status" value="1"/>
</dbReference>
<evidence type="ECO:0000256" key="13">
    <source>
        <dbReference type="ARBA" id="ARBA00025217"/>
    </source>
</evidence>
<dbReference type="GO" id="GO:0006428">
    <property type="term" value="P:isoleucyl-tRNA aminoacylation"/>
    <property type="evidence" value="ECO:0007669"/>
    <property type="project" value="UniProtKB-UniRule"/>
</dbReference>
<comment type="cofactor">
    <cofactor evidence="1 15">
        <name>Zn(2+)</name>
        <dbReference type="ChEBI" id="CHEBI:29105"/>
    </cofactor>
</comment>
<evidence type="ECO:0000313" key="18">
    <source>
        <dbReference type="EMBL" id="GBG06173.1"/>
    </source>
</evidence>
<dbReference type="InterPro" id="IPR033709">
    <property type="entry name" value="Anticodon_Ile_ABEc"/>
</dbReference>
<comment type="function">
    <text evidence="13 15">Catalyzes the attachment of isoleucine to tRNA(Ile). As IleRS can inadvertently accommodate and process structurally similar amino acids such as valine, to avoid such errors it has two additional distinct tRNA(Ile)-dependent editing activities. One activity is designated as 'pretransfer' editing and involves the hydrolysis of activated Val-AMP. The other activity is designated 'posttransfer' editing and involves deacylation of mischarged Val-tRNA(Ile).</text>
</comment>
<dbReference type="EMBL" id="BDQX01000036">
    <property type="protein sequence ID" value="GBG06173.1"/>
    <property type="molecule type" value="Genomic_DNA"/>
</dbReference>
<dbReference type="InterPro" id="IPR002300">
    <property type="entry name" value="aa-tRNA-synth_Ia"/>
</dbReference>
<feature type="short sequence motif" description="'KMSKS' region" evidence="15">
    <location>
        <begin position="590"/>
        <end position="594"/>
    </location>
</feature>
<dbReference type="RefSeq" id="WP_108991521.1">
    <property type="nucleotide sequence ID" value="NZ_BDQX01000036.1"/>
</dbReference>
<evidence type="ECO:0000256" key="10">
    <source>
        <dbReference type="ARBA" id="ARBA00022840"/>
    </source>
</evidence>
<keyword evidence="5 15" id="KW-0963">Cytoplasm</keyword>
<keyword evidence="12 15" id="KW-0030">Aminoacyl-tRNA synthetase</keyword>
<evidence type="ECO:0000256" key="11">
    <source>
        <dbReference type="ARBA" id="ARBA00022917"/>
    </source>
</evidence>
<feature type="domain" description="Methionyl/Valyl/Leucyl/Isoleucyl-tRNA synthetase anticodon-binding" evidence="17">
    <location>
        <begin position="676"/>
        <end position="821"/>
    </location>
</feature>
<evidence type="ECO:0000256" key="12">
    <source>
        <dbReference type="ARBA" id="ARBA00023146"/>
    </source>
</evidence>
<dbReference type="NCBIfam" id="TIGR00392">
    <property type="entry name" value="ileS"/>
    <property type="match status" value="1"/>
</dbReference>
<dbReference type="GO" id="GO:0008270">
    <property type="term" value="F:zinc ion binding"/>
    <property type="evidence" value="ECO:0007669"/>
    <property type="project" value="UniProtKB-UniRule"/>
</dbReference>
<comment type="catalytic activity">
    <reaction evidence="14 15">
        <text>tRNA(Ile) + L-isoleucine + ATP = L-isoleucyl-tRNA(Ile) + AMP + diphosphate</text>
        <dbReference type="Rhea" id="RHEA:11060"/>
        <dbReference type="Rhea" id="RHEA-COMP:9666"/>
        <dbReference type="Rhea" id="RHEA-COMP:9695"/>
        <dbReference type="ChEBI" id="CHEBI:30616"/>
        <dbReference type="ChEBI" id="CHEBI:33019"/>
        <dbReference type="ChEBI" id="CHEBI:58045"/>
        <dbReference type="ChEBI" id="CHEBI:78442"/>
        <dbReference type="ChEBI" id="CHEBI:78528"/>
        <dbReference type="ChEBI" id="CHEBI:456215"/>
        <dbReference type="EC" id="6.1.1.5"/>
    </reaction>
</comment>
<feature type="binding site" evidence="15">
    <location>
        <position position="593"/>
    </location>
    <ligand>
        <name>ATP</name>
        <dbReference type="ChEBI" id="CHEBI:30616"/>
    </ligand>
</feature>
<evidence type="ECO:0000256" key="5">
    <source>
        <dbReference type="ARBA" id="ARBA00022490"/>
    </source>
</evidence>
<dbReference type="GO" id="GO:0005524">
    <property type="term" value="F:ATP binding"/>
    <property type="evidence" value="ECO:0007669"/>
    <property type="project" value="UniProtKB-UniRule"/>
</dbReference>
<dbReference type="SUPFAM" id="SSF50677">
    <property type="entry name" value="ValRS/IleRS/LeuRS editing domain"/>
    <property type="match status" value="1"/>
</dbReference>
<keyword evidence="7 15" id="KW-0479">Metal-binding</keyword>
<evidence type="ECO:0000256" key="14">
    <source>
        <dbReference type="ARBA" id="ARBA00048359"/>
    </source>
</evidence>
<comment type="domain">
    <text evidence="15">IleRS has two distinct active sites: one for aminoacylation and one for editing. The misactivated valine is translocated from the active site to the editing site, which sterically excludes the correctly activated isoleucine. The single editing site contains two valyl binding pockets, one specific for each substrate (Val-AMP or Val-tRNA(Ile)).</text>
</comment>
<dbReference type="Gene3D" id="1.10.730.10">
    <property type="entry name" value="Isoleucyl-tRNA Synthetase, Domain 1"/>
    <property type="match status" value="1"/>
</dbReference>
<dbReference type="InterPro" id="IPR013155">
    <property type="entry name" value="M/V/L/I-tRNA-synth_anticd-bd"/>
</dbReference>
<dbReference type="CDD" id="cd07961">
    <property type="entry name" value="Anticodon_Ia_Ile_ABEc"/>
    <property type="match status" value="1"/>
</dbReference>
<gene>
    <name evidence="15" type="primary">ileS</name>
    <name evidence="18" type="ORF">PAT3040_00682</name>
</gene>
<accession>A0A2R5EQX5</accession>
<dbReference type="SUPFAM" id="SSF52374">
    <property type="entry name" value="Nucleotidylyl transferase"/>
    <property type="match status" value="1"/>
</dbReference>